<gene>
    <name evidence="7" type="ORF">D9757_008354</name>
</gene>
<dbReference type="GO" id="GO:0004174">
    <property type="term" value="F:electron-transferring-flavoprotein dehydrogenase activity"/>
    <property type="evidence" value="ECO:0007669"/>
    <property type="project" value="TreeGrafter"/>
</dbReference>
<dbReference type="PRINTS" id="PR00411">
    <property type="entry name" value="PNDRDTASEI"/>
</dbReference>
<dbReference type="OrthoDB" id="202203at2759"/>
<dbReference type="PANTHER" id="PTHR43735">
    <property type="entry name" value="APOPTOSIS-INDUCING FACTOR 1"/>
    <property type="match status" value="1"/>
</dbReference>
<feature type="domain" description="FAD/NAD(P)-binding" evidence="6">
    <location>
        <begin position="10"/>
        <end position="304"/>
    </location>
</feature>
<organism evidence="7 8">
    <name type="scientific">Collybiopsis confluens</name>
    <dbReference type="NCBI Taxonomy" id="2823264"/>
    <lineage>
        <taxon>Eukaryota</taxon>
        <taxon>Fungi</taxon>
        <taxon>Dikarya</taxon>
        <taxon>Basidiomycota</taxon>
        <taxon>Agaricomycotina</taxon>
        <taxon>Agaricomycetes</taxon>
        <taxon>Agaricomycetidae</taxon>
        <taxon>Agaricales</taxon>
        <taxon>Marasmiineae</taxon>
        <taxon>Omphalotaceae</taxon>
        <taxon>Collybiopsis</taxon>
    </lineage>
</organism>
<keyword evidence="8" id="KW-1185">Reference proteome</keyword>
<evidence type="ECO:0000256" key="5">
    <source>
        <dbReference type="SAM" id="Phobius"/>
    </source>
</evidence>
<evidence type="ECO:0000313" key="7">
    <source>
        <dbReference type="EMBL" id="KAF5381840.1"/>
    </source>
</evidence>
<keyword evidence="5" id="KW-0472">Membrane</keyword>
<evidence type="ECO:0000259" key="6">
    <source>
        <dbReference type="Pfam" id="PF07992"/>
    </source>
</evidence>
<evidence type="ECO:0000256" key="4">
    <source>
        <dbReference type="ARBA" id="ARBA00023002"/>
    </source>
</evidence>
<dbReference type="PANTHER" id="PTHR43735:SF3">
    <property type="entry name" value="FERROPTOSIS SUPPRESSOR PROTEIN 1"/>
    <property type="match status" value="1"/>
</dbReference>
<dbReference type="GO" id="GO:0005737">
    <property type="term" value="C:cytoplasm"/>
    <property type="evidence" value="ECO:0007669"/>
    <property type="project" value="TreeGrafter"/>
</dbReference>
<feature type="transmembrane region" description="Helical" evidence="5">
    <location>
        <begin position="373"/>
        <end position="401"/>
    </location>
</feature>
<dbReference type="Gene3D" id="3.50.50.100">
    <property type="match status" value="1"/>
</dbReference>
<keyword evidence="4" id="KW-0560">Oxidoreductase</keyword>
<accession>A0A8H5HF43</accession>
<protein>
    <recommendedName>
        <fullName evidence="6">FAD/NAD(P)-binding domain-containing protein</fullName>
    </recommendedName>
</protein>
<dbReference type="Pfam" id="PF07992">
    <property type="entry name" value="Pyr_redox_2"/>
    <property type="match status" value="1"/>
</dbReference>
<dbReference type="EMBL" id="JAACJN010000056">
    <property type="protein sequence ID" value="KAF5381840.1"/>
    <property type="molecule type" value="Genomic_DNA"/>
</dbReference>
<sequence length="424" mass="46215">MSNSESEKTTIVIVGAGYGGLSLLNNLSKTVDPQKHSVVLIDARPAFIPLPTTLRLVVSDVDDIMNQAIHPYGDHTFRNKLAGNAKYIHGSVVEIKFGEKENGGSVLLDSGEAVRYNILVLATGSVWPKSIDFPKENRGAIEEFVEARRKEFSKASDILLVGGGAVGIELAGELRDTYPSKSVTLIHREGHLLNATYPQKYRTGLQKQLEARNITVLTGDEITESDASKVSEGHFPETEVVTKNGKKLKADLIIPTWGTHPNTSYLPSDLLSSTGHVKILPTFQLSAHPNIFAFGDIIEWKEQKMAAKASYFHAPKVATNVVEYLRLLEVSGGSGVIDLAASKKSAKYNGSMEMIMITNGKARSFFFRIFSQFVLNGVLFGQAGGMGYFDVLWGIVVGNWLTAMMKSKTLMVSSVPGMTGYTPK</sequence>
<dbReference type="SUPFAM" id="SSF51905">
    <property type="entry name" value="FAD/NAD(P)-binding domain"/>
    <property type="match status" value="1"/>
</dbReference>
<keyword evidence="2" id="KW-0285">Flavoprotein</keyword>
<name>A0A8H5HF43_9AGAR</name>
<evidence type="ECO:0000313" key="8">
    <source>
        <dbReference type="Proteomes" id="UP000518752"/>
    </source>
</evidence>
<dbReference type="InterPro" id="IPR023753">
    <property type="entry name" value="FAD/NAD-binding_dom"/>
</dbReference>
<keyword evidence="5" id="KW-1133">Transmembrane helix</keyword>
<dbReference type="InterPro" id="IPR036188">
    <property type="entry name" value="FAD/NAD-bd_sf"/>
</dbReference>
<dbReference type="PRINTS" id="PR00368">
    <property type="entry name" value="FADPNR"/>
</dbReference>
<keyword evidence="5" id="KW-0812">Transmembrane</keyword>
<reference evidence="7 8" key="1">
    <citation type="journal article" date="2020" name="ISME J.">
        <title>Uncovering the hidden diversity of litter-decomposition mechanisms in mushroom-forming fungi.</title>
        <authorList>
            <person name="Floudas D."/>
            <person name="Bentzer J."/>
            <person name="Ahren D."/>
            <person name="Johansson T."/>
            <person name="Persson P."/>
            <person name="Tunlid A."/>
        </authorList>
    </citation>
    <scope>NUCLEOTIDE SEQUENCE [LARGE SCALE GENOMIC DNA]</scope>
    <source>
        <strain evidence="7 8">CBS 406.79</strain>
    </source>
</reference>
<comment type="similarity">
    <text evidence="1">Belongs to the FAD-dependent oxidoreductase family.</text>
</comment>
<dbReference type="GO" id="GO:0050660">
    <property type="term" value="F:flavin adenine dinucleotide binding"/>
    <property type="evidence" value="ECO:0007669"/>
    <property type="project" value="TreeGrafter"/>
</dbReference>
<evidence type="ECO:0000256" key="3">
    <source>
        <dbReference type="ARBA" id="ARBA00022827"/>
    </source>
</evidence>
<dbReference type="Proteomes" id="UP000518752">
    <property type="component" value="Unassembled WGS sequence"/>
</dbReference>
<dbReference type="AlphaFoldDB" id="A0A8H5HF43"/>
<evidence type="ECO:0000256" key="1">
    <source>
        <dbReference type="ARBA" id="ARBA00006442"/>
    </source>
</evidence>
<evidence type="ECO:0000256" key="2">
    <source>
        <dbReference type="ARBA" id="ARBA00022630"/>
    </source>
</evidence>
<keyword evidence="3" id="KW-0274">FAD</keyword>
<proteinExistence type="inferred from homology"/>
<comment type="caution">
    <text evidence="7">The sequence shown here is derived from an EMBL/GenBank/DDBJ whole genome shotgun (WGS) entry which is preliminary data.</text>
</comment>